<comment type="caution">
    <text evidence="1">The sequence shown here is derived from an EMBL/GenBank/DDBJ whole genome shotgun (WGS) entry which is preliminary data.</text>
</comment>
<sequence>MIVHIEEVGALDVLIALFVCRIDGGSLGTVADPSTVSSATVKLDSKSLNTP</sequence>
<dbReference type="EMBL" id="ACHF01000067">
    <property type="protein sequence ID" value="EEI62750.1"/>
    <property type="molecule type" value="Genomic_DNA"/>
</dbReference>
<proteinExistence type="predicted"/>
<name>A0ABM9XNM0_9CORY</name>
<keyword evidence="2" id="KW-1185">Reference proteome</keyword>
<protein>
    <submittedName>
        <fullName evidence="1">Uncharacterized protein</fullName>
    </submittedName>
</protein>
<dbReference type="Proteomes" id="UP000006237">
    <property type="component" value="Unassembled WGS sequence"/>
</dbReference>
<gene>
    <name evidence="1" type="ORF">HMPREF0293_1899</name>
</gene>
<organism evidence="1 2">
    <name type="scientific">Corynebacterium glucuronolyticum ATCC 51866</name>
    <dbReference type="NCBI Taxonomy" id="548478"/>
    <lineage>
        <taxon>Bacteria</taxon>
        <taxon>Bacillati</taxon>
        <taxon>Actinomycetota</taxon>
        <taxon>Actinomycetes</taxon>
        <taxon>Mycobacteriales</taxon>
        <taxon>Corynebacteriaceae</taxon>
        <taxon>Corynebacterium</taxon>
    </lineage>
</organism>
<reference evidence="1 2" key="1">
    <citation type="submission" date="2009-01" db="EMBL/GenBank/DDBJ databases">
        <authorList>
            <person name="Qin X."/>
            <person name="Bachman B."/>
            <person name="Battles P."/>
            <person name="Bell A."/>
            <person name="Bess C."/>
            <person name="Bickham C."/>
            <person name="Chaboub L."/>
            <person name="Chen D."/>
            <person name="Coyle M."/>
            <person name="Deiros D.R."/>
            <person name="Dinh H."/>
            <person name="Forbes L."/>
            <person name="Fowler G."/>
            <person name="Francisco L."/>
            <person name="Fu Q."/>
            <person name="Gubbala S."/>
            <person name="Hale W."/>
            <person name="Han Y."/>
            <person name="Hemphill L."/>
            <person name="Highlander S.K."/>
            <person name="Hirani K."/>
            <person name="Hogues M."/>
            <person name="Jackson L."/>
            <person name="Jakkamsetti A."/>
            <person name="Javaid M."/>
            <person name="Jiang H."/>
            <person name="Korchina V."/>
            <person name="Kovar C."/>
            <person name="Lara F."/>
            <person name="Lee S."/>
            <person name="Mata R."/>
            <person name="Mathew T."/>
            <person name="Moen C."/>
            <person name="Morales K."/>
            <person name="Munidasa M."/>
            <person name="Nazareth L."/>
            <person name="Ngo R."/>
            <person name="Nguyen L."/>
            <person name="Okwuonu G."/>
            <person name="Ongeri F."/>
            <person name="Patil S."/>
            <person name="Petrosino J."/>
            <person name="Pham C."/>
            <person name="Pham P."/>
            <person name="Pu L.-L."/>
            <person name="Puazo M."/>
            <person name="Raj R."/>
            <person name="Reid J."/>
            <person name="Rouhana J."/>
            <person name="Saada N."/>
            <person name="Shang Y."/>
            <person name="Simmons D."/>
            <person name="Thornton R."/>
            <person name="Warren J."/>
            <person name="Weissenberger G."/>
            <person name="Zhang J."/>
            <person name="Zhang L."/>
            <person name="Zhou C."/>
            <person name="Zhu D."/>
            <person name="Muzny D."/>
            <person name="Worley K."/>
            <person name="Gibbs R."/>
        </authorList>
    </citation>
    <scope>NUCLEOTIDE SEQUENCE [LARGE SCALE GENOMIC DNA]</scope>
    <source>
        <strain evidence="1 2">ATCC 51866</strain>
    </source>
</reference>
<accession>A0ABM9XNM0</accession>
<evidence type="ECO:0000313" key="1">
    <source>
        <dbReference type="EMBL" id="EEI62750.1"/>
    </source>
</evidence>
<evidence type="ECO:0000313" key="2">
    <source>
        <dbReference type="Proteomes" id="UP000006237"/>
    </source>
</evidence>